<comment type="subcellular location">
    <subcellularLocation>
        <location evidence="1">Membrane</location>
        <topology evidence="1">Multi-pass membrane protein</topology>
    </subcellularLocation>
</comment>
<keyword evidence="10" id="KW-1015">Disulfide bond</keyword>
<dbReference type="Gene3D" id="3.40.30.10">
    <property type="entry name" value="Glutaredoxin"/>
    <property type="match status" value="1"/>
</dbReference>
<proteinExistence type="inferred from homology"/>
<keyword evidence="12" id="KW-0175">Coiled coil</keyword>
<evidence type="ECO:0000256" key="6">
    <source>
        <dbReference type="ARBA" id="ARBA00022729"/>
    </source>
</evidence>
<dbReference type="Gene3D" id="1.20.1440.130">
    <property type="entry name" value="VKOR domain"/>
    <property type="match status" value="1"/>
</dbReference>
<protein>
    <submittedName>
        <fullName evidence="15">Thioredoxin domain-containing protein</fullName>
    </submittedName>
</protein>
<dbReference type="GO" id="GO:0016491">
    <property type="term" value="F:oxidoreductase activity"/>
    <property type="evidence" value="ECO:0007669"/>
    <property type="project" value="UniProtKB-KW"/>
</dbReference>
<feature type="transmembrane region" description="Helical" evidence="13">
    <location>
        <begin position="67"/>
        <end position="84"/>
    </location>
</feature>
<keyword evidence="11" id="KW-0676">Redox-active center</keyword>
<evidence type="ECO:0000256" key="10">
    <source>
        <dbReference type="ARBA" id="ARBA00023157"/>
    </source>
</evidence>
<sequence length="398" mass="44309">MDGITKKKIGVAVIALIGFITTIKLAIIYYNANFNPYALPSFCSVNSLIDCDGVAKTTESQFFGIPLAYWGLFLYSFIGILLIADKLKNFKLFKFMEVFKNPLDYIASLGLLAFIISMGLLCVSLFEIKKICVLCAVTYLLDLLIALIAVDFKNGGFIKAVKQSVLDFLDAIKVKAYLIAFIVVMLIAGTGLVYASTTNIFTPQVKQAKDFGEFVKAKTNKYKVSGNILGDKDGKIIVYIYTDYRCPICKVHNIMMHKLAKDYKGIKIVHKNLPLDIDCNKYLTRPFHEGACEMAKIALAAEKQGKFWDINSLFFEKQPATVKEMLEIAKGLNLDIDKLEKDMTSKEINDQLTKDIDTAFAAGINATPTIKIGQDVYVGIKPYSKYAELVEQAGAKKK</sequence>
<evidence type="ECO:0000256" key="8">
    <source>
        <dbReference type="ARBA" id="ARBA00023002"/>
    </source>
</evidence>
<dbReference type="Proteomes" id="UP000823632">
    <property type="component" value="Unassembled WGS sequence"/>
</dbReference>
<keyword evidence="4 13" id="KW-0812">Transmembrane</keyword>
<keyword evidence="8" id="KW-0560">Oxidoreductase</keyword>
<feature type="transmembrane region" description="Helical" evidence="13">
    <location>
        <begin position="12"/>
        <end position="32"/>
    </location>
</feature>
<dbReference type="Pfam" id="PF13462">
    <property type="entry name" value="Thioredoxin_4"/>
    <property type="match status" value="1"/>
</dbReference>
<feature type="coiled-coil region" evidence="12">
    <location>
        <begin position="322"/>
        <end position="349"/>
    </location>
</feature>
<dbReference type="SMART" id="SM00756">
    <property type="entry name" value="VKc"/>
    <property type="match status" value="1"/>
</dbReference>
<keyword evidence="7 13" id="KW-1133">Transmembrane helix</keyword>
<organism evidence="15 16">
    <name type="scientific">Candidatus Scatousia excrementipullorum</name>
    <dbReference type="NCBI Taxonomy" id="2840936"/>
    <lineage>
        <taxon>Bacteria</taxon>
        <taxon>Candidatus Scatousia</taxon>
    </lineage>
</organism>
<reference evidence="15" key="2">
    <citation type="journal article" date="2021" name="PeerJ">
        <title>Extensive microbial diversity within the chicken gut microbiome revealed by metagenomics and culture.</title>
        <authorList>
            <person name="Gilroy R."/>
            <person name="Ravi A."/>
            <person name="Getino M."/>
            <person name="Pursley I."/>
            <person name="Horton D.L."/>
            <person name="Alikhan N.F."/>
            <person name="Baker D."/>
            <person name="Gharbi K."/>
            <person name="Hall N."/>
            <person name="Watson M."/>
            <person name="Adriaenssens E.M."/>
            <person name="Foster-Nyarko E."/>
            <person name="Jarju S."/>
            <person name="Secka A."/>
            <person name="Antonio M."/>
            <person name="Oren A."/>
            <person name="Chaudhuri R.R."/>
            <person name="La Ragione R."/>
            <person name="Hildebrand F."/>
            <person name="Pallen M.J."/>
        </authorList>
    </citation>
    <scope>NUCLEOTIDE SEQUENCE</scope>
    <source>
        <strain evidence="15">10192</strain>
    </source>
</reference>
<dbReference type="PANTHER" id="PTHR13887:SF14">
    <property type="entry name" value="DISULFIDE BOND FORMATION PROTEIN D"/>
    <property type="match status" value="1"/>
</dbReference>
<evidence type="ECO:0000256" key="1">
    <source>
        <dbReference type="ARBA" id="ARBA00004141"/>
    </source>
</evidence>
<dbReference type="GO" id="GO:0048038">
    <property type="term" value="F:quinone binding"/>
    <property type="evidence" value="ECO:0007669"/>
    <property type="project" value="UniProtKB-KW"/>
</dbReference>
<dbReference type="InterPro" id="IPR036249">
    <property type="entry name" value="Thioredoxin-like_sf"/>
</dbReference>
<dbReference type="InterPro" id="IPR012932">
    <property type="entry name" value="VKOR"/>
</dbReference>
<dbReference type="GO" id="GO:0016020">
    <property type="term" value="C:membrane"/>
    <property type="evidence" value="ECO:0007669"/>
    <property type="project" value="UniProtKB-SubCell"/>
</dbReference>
<evidence type="ECO:0000259" key="14">
    <source>
        <dbReference type="SMART" id="SM00756"/>
    </source>
</evidence>
<evidence type="ECO:0000256" key="2">
    <source>
        <dbReference type="ARBA" id="ARBA00005791"/>
    </source>
</evidence>
<evidence type="ECO:0000313" key="15">
    <source>
        <dbReference type="EMBL" id="MBO8431390.1"/>
    </source>
</evidence>
<dbReference type="EMBL" id="JADIND010000190">
    <property type="protein sequence ID" value="MBO8431390.1"/>
    <property type="molecule type" value="Genomic_DNA"/>
</dbReference>
<dbReference type="InterPro" id="IPR038354">
    <property type="entry name" value="VKOR_sf"/>
</dbReference>
<evidence type="ECO:0000256" key="12">
    <source>
        <dbReference type="SAM" id="Coils"/>
    </source>
</evidence>
<evidence type="ECO:0000256" key="4">
    <source>
        <dbReference type="ARBA" id="ARBA00022692"/>
    </source>
</evidence>
<keyword evidence="6" id="KW-0732">Signal</keyword>
<evidence type="ECO:0000256" key="7">
    <source>
        <dbReference type="ARBA" id="ARBA00022989"/>
    </source>
</evidence>
<keyword evidence="9 13" id="KW-0472">Membrane</keyword>
<feature type="domain" description="Vitamin K epoxide reductase" evidence="14">
    <location>
        <begin position="4"/>
        <end position="153"/>
    </location>
</feature>
<feature type="transmembrane region" description="Helical" evidence="13">
    <location>
        <begin position="174"/>
        <end position="195"/>
    </location>
</feature>
<keyword evidence="5" id="KW-0874">Quinone</keyword>
<evidence type="ECO:0000256" key="3">
    <source>
        <dbReference type="ARBA" id="ARBA00006214"/>
    </source>
</evidence>
<comment type="similarity">
    <text evidence="2">Belongs to the thioredoxin family. DsbA subfamily.</text>
</comment>
<reference evidence="15" key="1">
    <citation type="submission" date="2020-10" db="EMBL/GenBank/DDBJ databases">
        <authorList>
            <person name="Gilroy R."/>
        </authorList>
    </citation>
    <scope>NUCLEOTIDE SEQUENCE</scope>
    <source>
        <strain evidence="15">10192</strain>
    </source>
</reference>
<evidence type="ECO:0000256" key="13">
    <source>
        <dbReference type="SAM" id="Phobius"/>
    </source>
</evidence>
<evidence type="ECO:0000256" key="5">
    <source>
        <dbReference type="ARBA" id="ARBA00022719"/>
    </source>
</evidence>
<accession>A0A9D9GY67</accession>
<evidence type="ECO:0000313" key="16">
    <source>
        <dbReference type="Proteomes" id="UP000823632"/>
    </source>
</evidence>
<comment type="caution">
    <text evidence="15">The sequence shown here is derived from an EMBL/GenBank/DDBJ whole genome shotgun (WGS) entry which is preliminary data.</text>
</comment>
<evidence type="ECO:0000256" key="9">
    <source>
        <dbReference type="ARBA" id="ARBA00023136"/>
    </source>
</evidence>
<feature type="transmembrane region" description="Helical" evidence="13">
    <location>
        <begin position="105"/>
        <end position="125"/>
    </location>
</feature>
<dbReference type="AlphaFoldDB" id="A0A9D9GY67"/>
<evidence type="ECO:0000256" key="11">
    <source>
        <dbReference type="ARBA" id="ARBA00023284"/>
    </source>
</evidence>
<dbReference type="InterPro" id="IPR012336">
    <property type="entry name" value="Thioredoxin-like_fold"/>
</dbReference>
<name>A0A9D9GY67_9BACT</name>
<dbReference type="SUPFAM" id="SSF52833">
    <property type="entry name" value="Thioredoxin-like"/>
    <property type="match status" value="1"/>
</dbReference>
<dbReference type="PANTHER" id="PTHR13887">
    <property type="entry name" value="GLUTATHIONE S-TRANSFERASE KAPPA"/>
    <property type="match status" value="1"/>
</dbReference>
<comment type="similarity">
    <text evidence="3">Belongs to the VKOR family.</text>
</comment>
<dbReference type="Pfam" id="PF07884">
    <property type="entry name" value="VKOR"/>
    <property type="match status" value="1"/>
</dbReference>
<feature type="transmembrane region" description="Helical" evidence="13">
    <location>
        <begin position="131"/>
        <end position="153"/>
    </location>
</feature>
<gene>
    <name evidence="15" type="ORF">IAC76_08395</name>
</gene>